<feature type="transmembrane region" description="Helical" evidence="6">
    <location>
        <begin position="227"/>
        <end position="246"/>
    </location>
</feature>
<reference evidence="8" key="1">
    <citation type="submission" date="2023-08" db="EMBL/GenBank/DDBJ databases">
        <authorList>
            <person name="Chen Y."/>
            <person name="Shah S."/>
            <person name="Dougan E. K."/>
            <person name="Thang M."/>
            <person name="Chan C."/>
        </authorList>
    </citation>
    <scope>NUCLEOTIDE SEQUENCE</scope>
</reference>
<dbReference type="InterPro" id="IPR022764">
    <property type="entry name" value="Peptidase_S54_rhomboid_dom"/>
</dbReference>
<name>A0AA36MRS9_9DINO</name>
<evidence type="ECO:0000256" key="1">
    <source>
        <dbReference type="ARBA" id="ARBA00004141"/>
    </source>
</evidence>
<dbReference type="Proteomes" id="UP001178507">
    <property type="component" value="Unassembled WGS sequence"/>
</dbReference>
<dbReference type="GO" id="GO:0016020">
    <property type="term" value="C:membrane"/>
    <property type="evidence" value="ECO:0007669"/>
    <property type="project" value="UniProtKB-SubCell"/>
</dbReference>
<feature type="transmembrane region" description="Helical" evidence="6">
    <location>
        <begin position="138"/>
        <end position="161"/>
    </location>
</feature>
<feature type="domain" description="Peptidase S54 rhomboid" evidence="7">
    <location>
        <begin position="138"/>
        <end position="284"/>
    </location>
</feature>
<comment type="subcellular location">
    <subcellularLocation>
        <location evidence="1">Membrane</location>
        <topology evidence="1">Multi-pass membrane protein</topology>
    </subcellularLocation>
</comment>
<feature type="transmembrane region" description="Helical" evidence="6">
    <location>
        <begin position="51"/>
        <end position="70"/>
    </location>
</feature>
<dbReference type="Pfam" id="PF01694">
    <property type="entry name" value="Rhomboid"/>
    <property type="match status" value="1"/>
</dbReference>
<evidence type="ECO:0000256" key="2">
    <source>
        <dbReference type="ARBA" id="ARBA00022692"/>
    </source>
</evidence>
<organism evidence="8 9">
    <name type="scientific">Effrenium voratum</name>
    <dbReference type="NCBI Taxonomy" id="2562239"/>
    <lineage>
        <taxon>Eukaryota</taxon>
        <taxon>Sar</taxon>
        <taxon>Alveolata</taxon>
        <taxon>Dinophyceae</taxon>
        <taxon>Suessiales</taxon>
        <taxon>Symbiodiniaceae</taxon>
        <taxon>Effrenium</taxon>
    </lineage>
</organism>
<dbReference type="SUPFAM" id="SSF144091">
    <property type="entry name" value="Rhomboid-like"/>
    <property type="match status" value="1"/>
</dbReference>
<keyword evidence="9" id="KW-1185">Reference proteome</keyword>
<sequence>MGAALDCAPAPKREQAAPSRPQKLQRASTRCALLGSALAVAGVATGTETELAAVALIVLSLGLEALAAFLRHRDGLACWPMLQRREGKAQKRDKDDLLSCLRVFGPAVLAMAIFTAWGSGAVRRLGIVPRTWEGLPGVFFGCFVHFSWPHCIWNAVALALLAPCVLGAGVGNLPAASAFIALSSGFCPALGVWCMARPALHAGASGVVCGYLGLLMALVLRRRDVPLGTLLMVLGVVVCYGGALLLHSPGLSLPLYEACTSRSTSAEHHTFGFLSGLASALLFVQPRHNVGR</sequence>
<keyword evidence="2 6" id="KW-0812">Transmembrane</keyword>
<evidence type="ECO:0000256" key="5">
    <source>
        <dbReference type="SAM" id="MobiDB-lite"/>
    </source>
</evidence>
<gene>
    <name evidence="8" type="ORF">EVOR1521_LOCUS5780</name>
</gene>
<evidence type="ECO:0000313" key="9">
    <source>
        <dbReference type="Proteomes" id="UP001178507"/>
    </source>
</evidence>
<accession>A0AA36MRS9</accession>
<evidence type="ECO:0000256" key="6">
    <source>
        <dbReference type="SAM" id="Phobius"/>
    </source>
</evidence>
<keyword evidence="3 6" id="KW-1133">Transmembrane helix</keyword>
<feature type="transmembrane region" description="Helical" evidence="6">
    <location>
        <begin position="199"/>
        <end position="220"/>
    </location>
</feature>
<dbReference type="GO" id="GO:0004252">
    <property type="term" value="F:serine-type endopeptidase activity"/>
    <property type="evidence" value="ECO:0007669"/>
    <property type="project" value="InterPro"/>
</dbReference>
<evidence type="ECO:0000259" key="7">
    <source>
        <dbReference type="Pfam" id="PF01694"/>
    </source>
</evidence>
<dbReference type="EMBL" id="CAUJNA010000423">
    <property type="protein sequence ID" value="CAJ1376817.1"/>
    <property type="molecule type" value="Genomic_DNA"/>
</dbReference>
<protein>
    <recommendedName>
        <fullName evidence="7">Peptidase S54 rhomboid domain-containing protein</fullName>
    </recommendedName>
</protein>
<dbReference type="Gene3D" id="1.20.1540.10">
    <property type="entry name" value="Rhomboid-like"/>
    <property type="match status" value="1"/>
</dbReference>
<evidence type="ECO:0000256" key="4">
    <source>
        <dbReference type="ARBA" id="ARBA00023136"/>
    </source>
</evidence>
<keyword evidence="4 6" id="KW-0472">Membrane</keyword>
<feature type="transmembrane region" description="Helical" evidence="6">
    <location>
        <begin position="97"/>
        <end position="118"/>
    </location>
</feature>
<feature type="region of interest" description="Disordered" evidence="5">
    <location>
        <begin position="1"/>
        <end position="23"/>
    </location>
</feature>
<evidence type="ECO:0000256" key="3">
    <source>
        <dbReference type="ARBA" id="ARBA00022989"/>
    </source>
</evidence>
<dbReference type="InterPro" id="IPR035952">
    <property type="entry name" value="Rhomboid-like_sf"/>
</dbReference>
<evidence type="ECO:0000313" key="8">
    <source>
        <dbReference type="EMBL" id="CAJ1376817.1"/>
    </source>
</evidence>
<dbReference type="AlphaFoldDB" id="A0AA36MRS9"/>
<proteinExistence type="predicted"/>
<comment type="caution">
    <text evidence="8">The sequence shown here is derived from an EMBL/GenBank/DDBJ whole genome shotgun (WGS) entry which is preliminary data.</text>
</comment>